<dbReference type="Proteomes" id="UP001596298">
    <property type="component" value="Unassembled WGS sequence"/>
</dbReference>
<comment type="caution">
    <text evidence="2">The sequence shown here is derived from an EMBL/GenBank/DDBJ whole genome shotgun (WGS) entry which is preliminary data.</text>
</comment>
<evidence type="ECO:0000256" key="1">
    <source>
        <dbReference type="SAM" id="MobiDB-lite"/>
    </source>
</evidence>
<organism evidence="2 3">
    <name type="scientific">Flexivirga alba</name>
    <dbReference type="NCBI Taxonomy" id="702742"/>
    <lineage>
        <taxon>Bacteria</taxon>
        <taxon>Bacillati</taxon>
        <taxon>Actinomycetota</taxon>
        <taxon>Actinomycetes</taxon>
        <taxon>Micrococcales</taxon>
        <taxon>Dermacoccaceae</taxon>
        <taxon>Flexivirga</taxon>
    </lineage>
</organism>
<feature type="compositionally biased region" description="Low complexity" evidence="1">
    <location>
        <begin position="43"/>
        <end position="83"/>
    </location>
</feature>
<evidence type="ECO:0000313" key="3">
    <source>
        <dbReference type="Proteomes" id="UP001596298"/>
    </source>
</evidence>
<accession>A0ABW2AGZ0</accession>
<sequence>MIPILRKTRRFTVAGMAAGTLVTAGLVGQLATHQDKSAAAKVTPSQQASTGSSSPTASSSADSSSGSSGSSSSSSGSYSSVPSVNAGGTGGPDSNTRGS</sequence>
<dbReference type="EMBL" id="JBHSWH010000001">
    <property type="protein sequence ID" value="MFC6705839.1"/>
    <property type="molecule type" value="Genomic_DNA"/>
</dbReference>
<reference evidence="3" key="1">
    <citation type="journal article" date="2019" name="Int. J. Syst. Evol. Microbiol.">
        <title>The Global Catalogue of Microorganisms (GCM) 10K type strain sequencing project: providing services to taxonomists for standard genome sequencing and annotation.</title>
        <authorList>
            <consortium name="The Broad Institute Genomics Platform"/>
            <consortium name="The Broad Institute Genome Sequencing Center for Infectious Disease"/>
            <person name="Wu L."/>
            <person name="Ma J."/>
        </authorList>
    </citation>
    <scope>NUCLEOTIDE SEQUENCE [LARGE SCALE GENOMIC DNA]</scope>
    <source>
        <strain evidence="3">CCUG 58127</strain>
    </source>
</reference>
<dbReference type="RefSeq" id="WP_382401339.1">
    <property type="nucleotide sequence ID" value="NZ_JBHSWH010000001.1"/>
</dbReference>
<keyword evidence="3" id="KW-1185">Reference proteome</keyword>
<feature type="region of interest" description="Disordered" evidence="1">
    <location>
        <begin position="32"/>
        <end position="99"/>
    </location>
</feature>
<evidence type="ECO:0000313" key="2">
    <source>
        <dbReference type="EMBL" id="MFC6705839.1"/>
    </source>
</evidence>
<protein>
    <submittedName>
        <fullName evidence="2">Uncharacterized protein</fullName>
    </submittedName>
</protein>
<gene>
    <name evidence="2" type="ORF">ACFQDH_11320</name>
</gene>
<name>A0ABW2AGZ0_9MICO</name>
<proteinExistence type="predicted"/>